<dbReference type="OrthoDB" id="10611668at2759"/>
<reference evidence="3" key="2">
    <citation type="submission" date="2013-07" db="EMBL/GenBank/DDBJ databases">
        <authorList>
            <consortium name="The Broad Institute Genome Sequencing Platform"/>
            <person name="Cuomo C."/>
            <person name="Litvintseva A."/>
            <person name="Chen Y."/>
            <person name="Heitman J."/>
            <person name="Sun S."/>
            <person name="Springer D."/>
            <person name="Dromer F."/>
            <person name="Young S.K."/>
            <person name="Zeng Q."/>
            <person name="Gargeya S."/>
            <person name="Fitzgerald M."/>
            <person name="Abouelleil A."/>
            <person name="Alvarado L."/>
            <person name="Berlin A.M."/>
            <person name="Chapman S.B."/>
            <person name="Dewar J."/>
            <person name="Goldberg J."/>
            <person name="Griggs A."/>
            <person name="Gujja S."/>
            <person name="Hansen M."/>
            <person name="Howarth C."/>
            <person name="Imamovic A."/>
            <person name="Larimer J."/>
            <person name="McCowan C."/>
            <person name="Murphy C."/>
            <person name="Pearson M."/>
            <person name="Priest M."/>
            <person name="Roberts A."/>
            <person name="Saif S."/>
            <person name="Shea T."/>
            <person name="Sykes S."/>
            <person name="Wortman J."/>
            <person name="Nusbaum C."/>
            <person name="Birren B."/>
        </authorList>
    </citation>
    <scope>NUCLEOTIDE SEQUENCE</scope>
    <source>
        <strain evidence="3">CBS 10117</strain>
    </source>
</reference>
<feature type="region of interest" description="Disordered" evidence="1">
    <location>
        <begin position="258"/>
        <end position="277"/>
    </location>
</feature>
<reference evidence="3" key="3">
    <citation type="submission" date="2024-02" db="EMBL/GenBank/DDBJ databases">
        <title>Comparative genomics of Cryptococcus and Kwoniella reveals pathogenesis evolution and contrasting modes of karyotype evolution via chromosome fusion or intercentromeric recombination.</title>
        <authorList>
            <person name="Coelho M.A."/>
            <person name="David-Palma M."/>
            <person name="Shea T."/>
            <person name="Bowers K."/>
            <person name="McGinley-Smith S."/>
            <person name="Mohammad A.W."/>
            <person name="Gnirke A."/>
            <person name="Yurkov A.M."/>
            <person name="Nowrousian M."/>
            <person name="Sun S."/>
            <person name="Cuomo C.A."/>
            <person name="Heitman J."/>
        </authorList>
    </citation>
    <scope>NUCLEOTIDE SEQUENCE</scope>
    <source>
        <strain evidence="3">CBS 10117</strain>
    </source>
</reference>
<protein>
    <submittedName>
        <fullName evidence="2">Uncharacterized protein</fullName>
    </submittedName>
</protein>
<reference evidence="2" key="1">
    <citation type="submission" date="2013-07" db="EMBL/GenBank/DDBJ databases">
        <title>The Genome Sequence of Cryptococcus dejecticola CBS10117.</title>
        <authorList>
            <consortium name="The Broad Institute Genome Sequencing Platform"/>
            <person name="Cuomo C."/>
            <person name="Litvintseva A."/>
            <person name="Chen Y."/>
            <person name="Heitman J."/>
            <person name="Sun S."/>
            <person name="Springer D."/>
            <person name="Dromer F."/>
            <person name="Young S.K."/>
            <person name="Zeng Q."/>
            <person name="Gargeya S."/>
            <person name="Fitzgerald M."/>
            <person name="Abouelleil A."/>
            <person name="Alvarado L."/>
            <person name="Berlin A.M."/>
            <person name="Chapman S.B."/>
            <person name="Dewar J."/>
            <person name="Goldberg J."/>
            <person name="Griggs A."/>
            <person name="Gujja S."/>
            <person name="Hansen M."/>
            <person name="Howarth C."/>
            <person name="Imamovic A."/>
            <person name="Larimer J."/>
            <person name="McCowan C."/>
            <person name="Murphy C."/>
            <person name="Pearson M."/>
            <person name="Priest M."/>
            <person name="Roberts A."/>
            <person name="Saif S."/>
            <person name="Shea T."/>
            <person name="Sykes S."/>
            <person name="Wortman J."/>
            <person name="Nusbaum C."/>
            <person name="Birren B."/>
        </authorList>
    </citation>
    <scope>NUCLEOTIDE SEQUENCE [LARGE SCALE GENOMIC DNA]</scope>
    <source>
        <strain evidence="2">CBS 10117</strain>
    </source>
</reference>
<keyword evidence="4" id="KW-1185">Reference proteome</keyword>
<gene>
    <name evidence="2" type="ORF">I303_03434</name>
    <name evidence="3" type="ORF">I303_103412</name>
</gene>
<feature type="compositionally biased region" description="Low complexity" evidence="1">
    <location>
        <begin position="13"/>
        <end position="27"/>
    </location>
</feature>
<name>A0A1A6A6P7_9TREE</name>
<dbReference type="EMBL" id="CP144533">
    <property type="protein sequence ID" value="WWC60836.1"/>
    <property type="molecule type" value="Genomic_DNA"/>
</dbReference>
<dbReference type="AlphaFoldDB" id="A0A1A6A6P7"/>
<dbReference type="KEGG" id="kdj:28967133"/>
<dbReference type="VEuPathDB" id="FungiDB:I303_03434"/>
<dbReference type="Proteomes" id="UP000078595">
    <property type="component" value="Chromosome 4"/>
</dbReference>
<evidence type="ECO:0000256" key="1">
    <source>
        <dbReference type="SAM" id="MobiDB-lite"/>
    </source>
</evidence>
<evidence type="ECO:0000313" key="2">
    <source>
        <dbReference type="EMBL" id="OBR85723.1"/>
    </source>
</evidence>
<proteinExistence type="predicted"/>
<evidence type="ECO:0000313" key="4">
    <source>
        <dbReference type="Proteomes" id="UP000078595"/>
    </source>
</evidence>
<dbReference type="RefSeq" id="XP_018263565.1">
    <property type="nucleotide sequence ID" value="XM_018406757.1"/>
</dbReference>
<feature type="region of interest" description="Disordered" evidence="1">
    <location>
        <begin position="13"/>
        <end position="40"/>
    </location>
</feature>
<accession>A0A1A6A6P7</accession>
<sequence length="394" mass="44559">MHTPSIFSKLCNSSRTSTDSGFTSGFTKDNGTDTGSIASGGAIIPVSTIRDIVTKYIPTGNPPTLWRSKMDQDPITGKKMKTDIELFFEQYQSLIETQTDPSERTRMESDFENFKSGLFWPLGKSKDEIRGHDRQWQDEHNNSWAQYNYDRMQLMLEDKLPENIAINAKTDEEQKASIRAIFASIHSRKAPDPTGGEIIPENWSTLDNAAQADHIGRIKSEVGFTRLRPIVLSHHPPQSQGTETEPYSQYNKKECPALKLSPRRGGSSGATNPLYIHDTSGPSARLNFYRSEKAYRDPYKVELPLRTLSLASERIGHFFSRQTFIELTDEQKVSLATDLLVQFYDDFTTSQPVSDDPSSQMYKDTQNWRSGLHHELNSQVGKSLHDRLSDCHGT</sequence>
<organism evidence="2">
    <name type="scientific">Kwoniella dejecticola CBS 10117</name>
    <dbReference type="NCBI Taxonomy" id="1296121"/>
    <lineage>
        <taxon>Eukaryota</taxon>
        <taxon>Fungi</taxon>
        <taxon>Dikarya</taxon>
        <taxon>Basidiomycota</taxon>
        <taxon>Agaricomycotina</taxon>
        <taxon>Tremellomycetes</taxon>
        <taxon>Tremellales</taxon>
        <taxon>Cryptococcaceae</taxon>
        <taxon>Kwoniella</taxon>
    </lineage>
</organism>
<dbReference type="EMBL" id="KI894030">
    <property type="protein sequence ID" value="OBR85723.1"/>
    <property type="molecule type" value="Genomic_DNA"/>
</dbReference>
<dbReference type="GeneID" id="28967133"/>
<evidence type="ECO:0000313" key="3">
    <source>
        <dbReference type="EMBL" id="WWC60836.1"/>
    </source>
</evidence>